<dbReference type="EMBL" id="CP005384">
    <property type="protein sequence ID" value="AGO16034.1"/>
    <property type="molecule type" value="Genomic_DNA"/>
</dbReference>
<dbReference type="AlphaFoldDB" id="A0A806J3I2"/>
<dbReference type="KEGG" id="hpaz:K756_04105"/>
<proteinExistence type="predicted"/>
<protein>
    <submittedName>
        <fullName evidence="1">Uncharacterized protein</fullName>
    </submittedName>
</protein>
<accession>A0A806J3I2</accession>
<dbReference type="Proteomes" id="UP000014672">
    <property type="component" value="Chromosome"/>
</dbReference>
<sequence length="220" mass="24703">MTAQGIQLDRLQIKQDYRALNFLVRGVTRPYGNHIEVFEFTSNSQPTVFARPVADNVNTASHYLVKNGNSYKAYFLAKVEVFVFSQDLNRKAPYGIEIVNEAGNKFFSTGDYPVKPIGMFYLPAIGPNGYVQWQVSNTDKVAYNLLNNRMSVAYRPTSKTITYWRDVVKRVGSYFRVEHAVVYSGSSYGGDHYIQNTDNIGALGKSTPSAICLIDISNIP</sequence>
<name>A0A806J3I2_GLAPU</name>
<evidence type="ECO:0000313" key="1">
    <source>
        <dbReference type="EMBL" id="AGO16034.1"/>
    </source>
</evidence>
<evidence type="ECO:0000313" key="2">
    <source>
        <dbReference type="Proteomes" id="UP000014672"/>
    </source>
</evidence>
<organism evidence="1 2">
    <name type="scientific">Glaesserella parasuis ZJ0906</name>
    <dbReference type="NCBI Taxonomy" id="1322346"/>
    <lineage>
        <taxon>Bacteria</taxon>
        <taxon>Pseudomonadati</taxon>
        <taxon>Pseudomonadota</taxon>
        <taxon>Gammaproteobacteria</taxon>
        <taxon>Pasteurellales</taxon>
        <taxon>Pasteurellaceae</taxon>
        <taxon>Glaesserella</taxon>
    </lineage>
</organism>
<gene>
    <name evidence="1" type="ORF">K756_04105</name>
</gene>
<reference evidence="1 2" key="1">
    <citation type="journal article" date="2013" name="PLoS ONE">
        <title>Complete Genome Analysis of a Haemophilus parasuis Serovar 12 Strain from China.</title>
        <authorList>
            <person name="Li Y."/>
            <person name="Kwok A.H."/>
            <person name="Jiang J."/>
            <person name="Zou Y."/>
            <person name="Zheng F."/>
            <person name="Chen P."/>
            <person name="Hou C."/>
            <person name="Leung F.C."/>
            <person name="Jiang P."/>
        </authorList>
    </citation>
    <scope>NUCLEOTIDE SEQUENCE [LARGE SCALE GENOMIC DNA]</scope>
    <source>
        <strain evidence="1 2">ZJ0906</strain>
    </source>
</reference>